<protein>
    <submittedName>
        <fullName evidence="1">Transporter</fullName>
    </submittedName>
</protein>
<sequence>MATETAAAVTTTVTSSPTISAIATPNANTRSNPSLETVKAVDDSLWWDSFTLLLSDLENAMSTYQLAPTIEEKLKNNHSWFLNTVRLFKPPNQKSKEALEARKIKIGSHQLTVEPELKYLALGISSVLSLDEVQSYILVKREMEHGTHLNETLQDKLLHKIIIQYYVERQCLLKCTLQVLTHALCAEADSRKGILFSEVVQRLISDGLENSLLTVLEELLCSNYPENMDPDLCILWAEQTLIEDNFVLDILFIAYCEFLHPLKGKQWKKLFLVYKGVTCDSYNFRKLAISTEVIHSISHAKATILLILIETLDLESLLQMIHDNISFRQGSVAFTLSDIQEIDAIISGVNPLEREVGPILLAWATFLCLISSLPDKPEDIVPFDIDHVGYVHQAIEGGCLKYFLQILESDMLGDLEGPVAGYRSVVRTLISSFIAAYEIGLQSDDTNLSLILEILHQIYRGEESLCTQFWDRDSFVDGPIRCLLYNLEREFPVRAVELVRLLSALCEGAWPAECVFNFLEKSVGLSSLFDLNAGTMVDEDLLVLENCQNLAVPGAECLTIPKGTRGRVLKMVDRNIALVRWERTHSGMLVLLLRFAQGSYMENQKEVLVILDLLSRLATFNMDVCYALMNTGSIAHDQVASTHTCVENYQYFDVVELLSTSLKNLQPSCSGVELMSMGVKLLAKMLKCLPSRVNAMVVKANIFDLDLKTGSFGTSSNTSSRGSWMLSGRLDKMLLIDCEHNCSMLTLSVLDFTMELVEVGPENDVVFELIVFSLQYVMVNHEFWKYKVKHTRYNVAIKVLELFKKCILLIPYRPKLSEFIQNIILRDYSVHNALFRIICTSTEDLEILYVSRLHDQMDIEGLQEAVQCGLDVLSSMLSSLQQDLLDIPAQYVIFSPMMKPILVVAAVVSLISCFHDPKMQLGGVRLLSTLCAAAGYLQGSTCLSMDDKQICNLSNSINRILCETSLYNEDLIIATFKLLTSTAQYQPALLVSMMNPMEDSSAQVGNVNKQQPSQPDELFSNNVNLVDAILIYIKRSDALIKSKPIVVLNLLEFLKSLWHGASEFLHILEQLRKFETFWKLLSDFIIIASEMQEKLSENPTEVDIQNIACMYQCQSDIFELMAYEGFTQRKLATSESTVKQTSKGAQGSAILKVTEGKRLHGLKDIFSSWCKGKFFGDVIKSFASCKYDSSARLRANTSICLFLVDAMRKLKSGEYGRLSISLVEKISTLLQKLKSLPVFIELTAHYAEHGYSKVKDAHDLVIDDLFHHLRGEFEGRQIDHRSFKDLSQHLKDTNFIQAYQHMRDDVLLSNGNHLYLYDLSRLQADIGVRSRGFSEWKDSKSTEETMLCCLQDVNLAILLESSKISALNSLVTMLSVHEQEVKCEEAVLGPIFSSCVGNASLNLIITVDSLAPGVDAGQDLVYILVAQAEVILLLIKLMRQSISASDSALVLRSSAYALKVLCTFKSDASVRSAIKVLLMLVLLSVELSSDTQTEATADSSNVNLGLLPILCNCIELSDCCSLSLTAIDLIVNAFSNTRTWFPVIQKHLPFRYVIQKLQGEGVSAEISVILKFLLTLARVKEGADMILNSGFLASLKVLLAYLSSDGLLPVTENEGCLTNVLDKTRKPHHIWGLSLAVAAAVVCSLGEGPSNDIAEYVMFYLFVEKAHLINFFLKAPGFPYGDHDKKRARAMMTSTSLSTLKDTEETVMLMCVLAKYRNSWIKVMKEVDSQLRERVIHLLAFISRPNQYREDSCERLAPLLCHPILKEELEWYRQSSFVDSKNGWFSVSPLGSKFDPNLSSLSSNNMNLVVKDQNNQDANSALRTRFSDIAAIQIYRITFFLLQFLCIQAKGAAKRAEEVGFVDLAHFPELPMPDILHGLQDQGITIVTELCEANKSKHLASEIQEVCLLLLQITEMALYLEHCVVQNCEMRPVSGRMEVFAKEISLLVKASSAHAFLRQSIGSLKQIVFSVYPLLVHSEASL</sequence>
<reference evidence="1 2" key="1">
    <citation type="submission" date="2024-01" db="EMBL/GenBank/DDBJ databases">
        <title>The complete chloroplast genome sequence of Lithospermum erythrorhizon: insights into the phylogenetic relationship among Boraginaceae species and the maternal lineages of purple gromwells.</title>
        <authorList>
            <person name="Okada T."/>
            <person name="Watanabe K."/>
        </authorList>
    </citation>
    <scope>NUCLEOTIDE SEQUENCE [LARGE SCALE GENOMIC DNA]</scope>
</reference>
<evidence type="ECO:0000313" key="1">
    <source>
        <dbReference type="EMBL" id="GAA0150877.1"/>
    </source>
</evidence>
<accession>A0AAV3PGM4</accession>
<dbReference type="InterPro" id="IPR044840">
    <property type="entry name" value="Nup188"/>
</dbReference>
<dbReference type="GO" id="GO:0017056">
    <property type="term" value="F:structural constituent of nuclear pore"/>
    <property type="evidence" value="ECO:0007669"/>
    <property type="project" value="InterPro"/>
</dbReference>
<dbReference type="PANTHER" id="PTHR31431:SF1">
    <property type="entry name" value="NUCLEOPORIN NUP188"/>
    <property type="match status" value="1"/>
</dbReference>
<dbReference type="GO" id="GO:0006405">
    <property type="term" value="P:RNA export from nucleus"/>
    <property type="evidence" value="ECO:0007669"/>
    <property type="project" value="TreeGrafter"/>
</dbReference>
<dbReference type="GO" id="GO:0006606">
    <property type="term" value="P:protein import into nucleus"/>
    <property type="evidence" value="ECO:0007669"/>
    <property type="project" value="TreeGrafter"/>
</dbReference>
<dbReference type="EMBL" id="BAABME010001674">
    <property type="protein sequence ID" value="GAA0150877.1"/>
    <property type="molecule type" value="Genomic_DNA"/>
</dbReference>
<comment type="caution">
    <text evidence="1">The sequence shown here is derived from an EMBL/GenBank/DDBJ whole genome shotgun (WGS) entry which is preliminary data.</text>
</comment>
<dbReference type="Proteomes" id="UP001454036">
    <property type="component" value="Unassembled WGS sequence"/>
</dbReference>
<evidence type="ECO:0000313" key="2">
    <source>
        <dbReference type="Proteomes" id="UP001454036"/>
    </source>
</evidence>
<gene>
    <name evidence="1" type="ORF">LIER_09719</name>
</gene>
<dbReference type="PANTHER" id="PTHR31431">
    <property type="entry name" value="NUCLEOPORIN NUP188 HOMOLOG"/>
    <property type="match status" value="1"/>
</dbReference>
<organism evidence="1 2">
    <name type="scientific">Lithospermum erythrorhizon</name>
    <name type="common">Purple gromwell</name>
    <name type="synonym">Lithospermum officinale var. erythrorhizon</name>
    <dbReference type="NCBI Taxonomy" id="34254"/>
    <lineage>
        <taxon>Eukaryota</taxon>
        <taxon>Viridiplantae</taxon>
        <taxon>Streptophyta</taxon>
        <taxon>Embryophyta</taxon>
        <taxon>Tracheophyta</taxon>
        <taxon>Spermatophyta</taxon>
        <taxon>Magnoliopsida</taxon>
        <taxon>eudicotyledons</taxon>
        <taxon>Gunneridae</taxon>
        <taxon>Pentapetalae</taxon>
        <taxon>asterids</taxon>
        <taxon>lamiids</taxon>
        <taxon>Boraginales</taxon>
        <taxon>Boraginaceae</taxon>
        <taxon>Boraginoideae</taxon>
        <taxon>Lithospermeae</taxon>
        <taxon>Lithospermum</taxon>
    </lineage>
</organism>
<dbReference type="GO" id="GO:0044611">
    <property type="term" value="C:nuclear pore inner ring"/>
    <property type="evidence" value="ECO:0007669"/>
    <property type="project" value="TreeGrafter"/>
</dbReference>
<proteinExistence type="predicted"/>
<keyword evidence="2" id="KW-1185">Reference proteome</keyword>
<name>A0AAV3PGM4_LITER</name>